<dbReference type="Gene3D" id="1.10.4160.10">
    <property type="entry name" value="Hydantoin permease"/>
    <property type="match status" value="1"/>
</dbReference>
<dbReference type="InterPro" id="IPR001248">
    <property type="entry name" value="Pur-cyt_permease"/>
</dbReference>
<dbReference type="AlphaFoldDB" id="A0AAV4LGF6"/>
<dbReference type="Proteomes" id="UP001057291">
    <property type="component" value="Unassembled WGS sequence"/>
</dbReference>
<dbReference type="PANTHER" id="PTHR30569:SF0">
    <property type="entry name" value="CYTOSINE PERMEASE"/>
    <property type="match status" value="1"/>
</dbReference>
<keyword evidence="8" id="KW-1185">Reference proteome</keyword>
<evidence type="ECO:0000256" key="5">
    <source>
        <dbReference type="ARBA" id="ARBA00023136"/>
    </source>
</evidence>
<comment type="similarity">
    <text evidence="2">Belongs to the purine-cytosine permease (2.A.39) family.</text>
</comment>
<sequence length="127" mass="13528">MTNHHPFAHDSIQPTPMNARTMGLFPAFSLWLGSNVVVTTVFTGQLLVPDLPYLTGLAVILFGSLIGAIFLILTGNIGTRTGLPTMALCRGAFGTRGAHLPSLLNTTVLIGWSWIQAYMGGSVSIML</sequence>
<evidence type="ECO:0000256" key="3">
    <source>
        <dbReference type="ARBA" id="ARBA00022692"/>
    </source>
</evidence>
<evidence type="ECO:0000313" key="7">
    <source>
        <dbReference type="EMBL" id="GIM46542.1"/>
    </source>
</evidence>
<reference evidence="7" key="1">
    <citation type="journal article" date="2023" name="Int. J. Syst. Evol. Microbiol.">
        <title>Collibacillus ludicampi gen. nov., sp. nov., a new soil bacterium of the family Alicyclobacillaceae.</title>
        <authorList>
            <person name="Jojima T."/>
            <person name="Ioku Y."/>
            <person name="Fukuta Y."/>
            <person name="Shirasaka N."/>
            <person name="Matsumura Y."/>
            <person name="Mori M."/>
        </authorList>
    </citation>
    <scope>NUCLEOTIDE SEQUENCE</scope>
    <source>
        <strain evidence="7">TP075</strain>
    </source>
</reference>
<accession>A0AAV4LGF6</accession>
<keyword evidence="3 6" id="KW-0812">Transmembrane</keyword>
<name>A0AAV4LGF6_9BACL</name>
<dbReference type="InterPro" id="IPR030191">
    <property type="entry name" value="CodB"/>
</dbReference>
<feature type="transmembrane region" description="Helical" evidence="6">
    <location>
        <begin position="24"/>
        <end position="47"/>
    </location>
</feature>
<evidence type="ECO:0000313" key="8">
    <source>
        <dbReference type="Proteomes" id="UP001057291"/>
    </source>
</evidence>
<comment type="subcellular location">
    <subcellularLocation>
        <location evidence="1">Membrane</location>
        <topology evidence="1">Multi-pass membrane protein</topology>
    </subcellularLocation>
</comment>
<feature type="transmembrane region" description="Helical" evidence="6">
    <location>
        <begin position="53"/>
        <end position="73"/>
    </location>
</feature>
<protein>
    <recommendedName>
        <fullName evidence="9">Allantoin permease</fullName>
    </recommendedName>
</protein>
<dbReference type="Pfam" id="PF02133">
    <property type="entry name" value="Transp_cyt_pur"/>
    <property type="match status" value="1"/>
</dbReference>
<gene>
    <name evidence="7" type="ORF">DNHGIG_20910</name>
</gene>
<comment type="caution">
    <text evidence="7">The sequence shown here is derived from an EMBL/GenBank/DDBJ whole genome shotgun (WGS) entry which is preliminary data.</text>
</comment>
<keyword evidence="4 6" id="KW-1133">Transmembrane helix</keyword>
<evidence type="ECO:0008006" key="9">
    <source>
        <dbReference type="Google" id="ProtNLM"/>
    </source>
</evidence>
<evidence type="ECO:0000256" key="1">
    <source>
        <dbReference type="ARBA" id="ARBA00004141"/>
    </source>
</evidence>
<keyword evidence="5 6" id="KW-0472">Membrane</keyword>
<evidence type="ECO:0000256" key="6">
    <source>
        <dbReference type="SAM" id="Phobius"/>
    </source>
</evidence>
<organism evidence="7 8">
    <name type="scientific">Collibacillus ludicampi</name>
    <dbReference type="NCBI Taxonomy" id="2771369"/>
    <lineage>
        <taxon>Bacteria</taxon>
        <taxon>Bacillati</taxon>
        <taxon>Bacillota</taxon>
        <taxon>Bacilli</taxon>
        <taxon>Bacillales</taxon>
        <taxon>Alicyclobacillaceae</taxon>
        <taxon>Collibacillus</taxon>
    </lineage>
</organism>
<evidence type="ECO:0000256" key="2">
    <source>
        <dbReference type="ARBA" id="ARBA00008974"/>
    </source>
</evidence>
<evidence type="ECO:0000256" key="4">
    <source>
        <dbReference type="ARBA" id="ARBA00022989"/>
    </source>
</evidence>
<dbReference type="RefSeq" id="WP_282199628.1">
    <property type="nucleotide sequence ID" value="NZ_BOQE01000001.1"/>
</dbReference>
<dbReference type="PANTHER" id="PTHR30569">
    <property type="entry name" value="CYTOSINE TRANSPORTER CODB"/>
    <property type="match status" value="1"/>
</dbReference>
<proteinExistence type="inferred from homology"/>
<dbReference type="GO" id="GO:0015209">
    <property type="term" value="F:cytosine transmembrane transporter activity"/>
    <property type="evidence" value="ECO:0007669"/>
    <property type="project" value="InterPro"/>
</dbReference>
<dbReference type="GO" id="GO:0005886">
    <property type="term" value="C:plasma membrane"/>
    <property type="evidence" value="ECO:0007669"/>
    <property type="project" value="TreeGrafter"/>
</dbReference>
<dbReference type="EMBL" id="BOQE01000001">
    <property type="protein sequence ID" value="GIM46542.1"/>
    <property type="molecule type" value="Genomic_DNA"/>
</dbReference>